<name>A0ABT3GG55_9BACT</name>
<keyword evidence="1" id="KW-0472">Membrane</keyword>
<keyword evidence="1" id="KW-1133">Transmembrane helix</keyword>
<dbReference type="EMBL" id="JAPDDT010000003">
    <property type="protein sequence ID" value="MCW1922590.1"/>
    <property type="molecule type" value="Genomic_DNA"/>
</dbReference>
<keyword evidence="1" id="KW-0812">Transmembrane</keyword>
<proteinExistence type="predicted"/>
<evidence type="ECO:0000256" key="2">
    <source>
        <dbReference type="SAM" id="SignalP"/>
    </source>
</evidence>
<protein>
    <submittedName>
        <fullName evidence="3">PEP-CTERM sorting domain-containing protein</fullName>
    </submittedName>
</protein>
<gene>
    <name evidence="3" type="ORF">OKA05_08490</name>
</gene>
<keyword evidence="2" id="KW-0732">Signal</keyword>
<feature type="chain" id="PRO_5045603223" evidence="2">
    <location>
        <begin position="23"/>
        <end position="205"/>
    </location>
</feature>
<accession>A0ABT3GG55</accession>
<feature type="signal peptide" evidence="2">
    <location>
        <begin position="1"/>
        <end position="22"/>
    </location>
</feature>
<evidence type="ECO:0000313" key="3">
    <source>
        <dbReference type="EMBL" id="MCW1922590.1"/>
    </source>
</evidence>
<organism evidence="3 4">
    <name type="scientific">Luteolibacter arcticus</name>
    <dbReference type="NCBI Taxonomy" id="1581411"/>
    <lineage>
        <taxon>Bacteria</taxon>
        <taxon>Pseudomonadati</taxon>
        <taxon>Verrucomicrobiota</taxon>
        <taxon>Verrucomicrobiia</taxon>
        <taxon>Verrucomicrobiales</taxon>
        <taxon>Verrucomicrobiaceae</taxon>
        <taxon>Luteolibacter</taxon>
    </lineage>
</organism>
<sequence length="205" mass="21574">MKPKTLPCIALIVLGTLSVASAASGIFGTGTVLGVNGTKTLYATTLLNDSRHAPINVTPPTLDLDGIPSSVGTFNPTVGDTLVLRGGEMLTFKNGTDDITGATIHYRIDGGSFQTFNLSFNENLNGSDQRWYGEGANVNLLTGLSNGNHTLQVFYTAPFTFTGGSGTHTINNGTANYSFNFTVVPEPATALLGSFGLLALLRRRK</sequence>
<comment type="caution">
    <text evidence="3">The sequence shown here is derived from an EMBL/GenBank/DDBJ whole genome shotgun (WGS) entry which is preliminary data.</text>
</comment>
<reference evidence="3 4" key="1">
    <citation type="submission" date="2022-10" db="EMBL/GenBank/DDBJ databases">
        <title>Luteolibacter arcticus strain CCTCC AB 2014275, whole genome shotgun sequencing project.</title>
        <authorList>
            <person name="Zhao G."/>
            <person name="Shen L."/>
        </authorList>
    </citation>
    <scope>NUCLEOTIDE SEQUENCE [LARGE SCALE GENOMIC DNA]</scope>
    <source>
        <strain evidence="3 4">CCTCC AB 2014275</strain>
    </source>
</reference>
<evidence type="ECO:0000256" key="1">
    <source>
        <dbReference type="SAM" id="Phobius"/>
    </source>
</evidence>
<dbReference type="RefSeq" id="WP_264486699.1">
    <property type="nucleotide sequence ID" value="NZ_JAPDDT010000003.1"/>
</dbReference>
<dbReference type="Proteomes" id="UP001320876">
    <property type="component" value="Unassembled WGS sequence"/>
</dbReference>
<feature type="transmembrane region" description="Helical" evidence="1">
    <location>
        <begin position="177"/>
        <end position="201"/>
    </location>
</feature>
<keyword evidence="4" id="KW-1185">Reference proteome</keyword>
<evidence type="ECO:0000313" key="4">
    <source>
        <dbReference type="Proteomes" id="UP001320876"/>
    </source>
</evidence>